<organism evidence="1 2">
    <name type="scientific">Companilactobacillus nuruki</name>
    <dbReference type="NCBI Taxonomy" id="1993540"/>
    <lineage>
        <taxon>Bacteria</taxon>
        <taxon>Bacillati</taxon>
        <taxon>Bacillota</taxon>
        <taxon>Bacilli</taxon>
        <taxon>Lactobacillales</taxon>
        <taxon>Lactobacillaceae</taxon>
        <taxon>Companilactobacillus</taxon>
    </lineage>
</organism>
<keyword evidence="2" id="KW-1185">Reference proteome</keyword>
<dbReference type="Proteomes" id="UP000235649">
    <property type="component" value="Unassembled WGS sequence"/>
</dbReference>
<comment type="caution">
    <text evidence="1">The sequence shown here is derived from an EMBL/GenBank/DDBJ whole genome shotgun (WGS) entry which is preliminary data.</text>
</comment>
<gene>
    <name evidence="1" type="ORF">CBP76_08675</name>
</gene>
<name>A0A2N7ASW0_9LACO</name>
<sequence length="121" mass="13970">MKKLLVLVEPHFHAEQYADISISKEKDFLVLKREGGPSSEEYEDVLMVDLNNPSKAATELKHYMQLNDFELSGIISASESVRSFANNLGRNVFENYNSFYKNSTTRNSYVIYRRPNLKNLT</sequence>
<proteinExistence type="predicted"/>
<dbReference type="RefSeq" id="WP_102196507.1">
    <property type="nucleotide sequence ID" value="NZ_NIPR01000034.1"/>
</dbReference>
<dbReference type="EMBL" id="NIPR01000034">
    <property type="protein sequence ID" value="PMD68766.1"/>
    <property type="molecule type" value="Genomic_DNA"/>
</dbReference>
<dbReference type="AlphaFoldDB" id="A0A2N7ASW0"/>
<evidence type="ECO:0000313" key="1">
    <source>
        <dbReference type="EMBL" id="PMD68766.1"/>
    </source>
</evidence>
<evidence type="ECO:0000313" key="2">
    <source>
        <dbReference type="Proteomes" id="UP000235649"/>
    </source>
</evidence>
<protein>
    <submittedName>
        <fullName evidence="1">Uncharacterized protein</fullName>
    </submittedName>
</protein>
<accession>A0A2N7ASW0</accession>
<reference evidence="1 2" key="1">
    <citation type="submission" date="2017-05" db="EMBL/GenBank/DDBJ databases">
        <title>Lactobacillus nurukis nov., sp. nov., isolated from nuruk.</title>
        <authorList>
            <person name="Kim S.-J."/>
        </authorList>
    </citation>
    <scope>NUCLEOTIDE SEQUENCE [LARGE SCALE GENOMIC DNA]</scope>
    <source>
        <strain evidence="1 2">SYF10-1a</strain>
    </source>
</reference>